<dbReference type="Proteomes" id="UP001057452">
    <property type="component" value="Chromosome 17"/>
</dbReference>
<name>A0ACB9W733_CHAAC</name>
<dbReference type="EMBL" id="CM043801">
    <property type="protein sequence ID" value="KAI4809071.1"/>
    <property type="molecule type" value="Genomic_DNA"/>
</dbReference>
<evidence type="ECO:0000313" key="1">
    <source>
        <dbReference type="EMBL" id="KAI4809071.1"/>
    </source>
</evidence>
<sequence>MELFKCLFGLVVVFACDAFAQNPWMQPLQKNQPALPLQWPQQQQKVPPPEAHFDKCQVEHANKIQCGTADITAEQCENINCCFEGRQCYYGKAVTVQCTRDGQFVVVVAQDATVPNIDVDSVSLLETNDPSCNAVGVTSAFAIFQFPVTACGTILMEEEGFVVYENHMSSSYEVGIGPRGSITRDSHFELLFQCKYSGISVEAIIMEVNTVPPPASVAAAGPLRVVLQLGNGQCYSKGCVEEAVAYTSFYGPEDYPLTKVLREPVYVEWDLLVDGCPYSDDRYLTTVVPVDGSSELPYPTHHKRFIVQMFMFVDQNNFSTHKDMVFFHCTTAVCYPSSTNSCQQPCHRQRRDVSAVRKVPSSQTTLVSSGEVILTEQRPSAPNTRR</sequence>
<reference evidence="1" key="1">
    <citation type="submission" date="2022-05" db="EMBL/GenBank/DDBJ databases">
        <title>Chromosome-level genome of Chaenocephalus aceratus.</title>
        <authorList>
            <person name="Park H."/>
        </authorList>
    </citation>
    <scope>NUCLEOTIDE SEQUENCE</scope>
    <source>
        <strain evidence="1">KU_202001</strain>
    </source>
</reference>
<gene>
    <name evidence="1" type="ORF">KUCAC02_017986</name>
</gene>
<evidence type="ECO:0000313" key="2">
    <source>
        <dbReference type="Proteomes" id="UP001057452"/>
    </source>
</evidence>
<protein>
    <submittedName>
        <fullName evidence="1">Uncharacterized protein</fullName>
    </submittedName>
</protein>
<comment type="caution">
    <text evidence="1">The sequence shown here is derived from an EMBL/GenBank/DDBJ whole genome shotgun (WGS) entry which is preliminary data.</text>
</comment>
<keyword evidence="2" id="KW-1185">Reference proteome</keyword>
<organism evidence="1 2">
    <name type="scientific">Chaenocephalus aceratus</name>
    <name type="common">Blackfin icefish</name>
    <name type="synonym">Chaenichthys aceratus</name>
    <dbReference type="NCBI Taxonomy" id="36190"/>
    <lineage>
        <taxon>Eukaryota</taxon>
        <taxon>Metazoa</taxon>
        <taxon>Chordata</taxon>
        <taxon>Craniata</taxon>
        <taxon>Vertebrata</taxon>
        <taxon>Euteleostomi</taxon>
        <taxon>Actinopterygii</taxon>
        <taxon>Neopterygii</taxon>
        <taxon>Teleostei</taxon>
        <taxon>Neoteleostei</taxon>
        <taxon>Acanthomorphata</taxon>
        <taxon>Eupercaria</taxon>
        <taxon>Perciformes</taxon>
        <taxon>Notothenioidei</taxon>
        <taxon>Channichthyidae</taxon>
        <taxon>Chaenocephalus</taxon>
    </lineage>
</organism>
<accession>A0ACB9W733</accession>
<proteinExistence type="predicted"/>